<name>I4C184_DESTA</name>
<proteinExistence type="predicted"/>
<feature type="transmembrane region" description="Helical" evidence="1">
    <location>
        <begin position="24"/>
        <end position="44"/>
    </location>
</feature>
<dbReference type="AlphaFoldDB" id="I4C184"/>
<gene>
    <name evidence="2" type="ordered locus">Desti_0595</name>
</gene>
<dbReference type="KEGG" id="dti:Desti_0595"/>
<keyword evidence="1" id="KW-0812">Transmembrane</keyword>
<reference evidence="3" key="1">
    <citation type="submission" date="2012-06" db="EMBL/GenBank/DDBJ databases">
        <title>Complete sequence of chromosome of Desulfomonile tiedjei DSM 6799.</title>
        <authorList>
            <person name="Lucas S."/>
            <person name="Copeland A."/>
            <person name="Lapidus A."/>
            <person name="Glavina del Rio T."/>
            <person name="Dalin E."/>
            <person name="Tice H."/>
            <person name="Bruce D."/>
            <person name="Goodwin L."/>
            <person name="Pitluck S."/>
            <person name="Peters L."/>
            <person name="Ovchinnikova G."/>
            <person name="Zeytun A."/>
            <person name="Lu M."/>
            <person name="Kyrpides N."/>
            <person name="Mavromatis K."/>
            <person name="Ivanova N."/>
            <person name="Brettin T."/>
            <person name="Detter J.C."/>
            <person name="Han C."/>
            <person name="Larimer F."/>
            <person name="Land M."/>
            <person name="Hauser L."/>
            <person name="Markowitz V."/>
            <person name="Cheng J.-F."/>
            <person name="Hugenholtz P."/>
            <person name="Woyke T."/>
            <person name="Wu D."/>
            <person name="Spring S."/>
            <person name="Schroeder M."/>
            <person name="Brambilla E."/>
            <person name="Klenk H.-P."/>
            <person name="Eisen J.A."/>
        </authorList>
    </citation>
    <scope>NUCLEOTIDE SEQUENCE [LARGE SCALE GENOMIC DNA]</scope>
    <source>
        <strain evidence="3">ATCC 49306 / DSM 6799 / DCB-1</strain>
    </source>
</reference>
<accession>I4C184</accession>
<protein>
    <submittedName>
        <fullName evidence="2">Uncharacterized protein</fullName>
    </submittedName>
</protein>
<evidence type="ECO:0000313" key="3">
    <source>
        <dbReference type="Proteomes" id="UP000006055"/>
    </source>
</evidence>
<keyword evidence="3" id="KW-1185">Reference proteome</keyword>
<dbReference type="EMBL" id="CP003360">
    <property type="protein sequence ID" value="AFM23325.1"/>
    <property type="molecule type" value="Genomic_DNA"/>
</dbReference>
<dbReference type="RefSeq" id="WP_014808481.1">
    <property type="nucleotide sequence ID" value="NC_018025.1"/>
</dbReference>
<keyword evidence="1" id="KW-1133">Transmembrane helix</keyword>
<evidence type="ECO:0000313" key="2">
    <source>
        <dbReference type="EMBL" id="AFM23325.1"/>
    </source>
</evidence>
<evidence type="ECO:0000256" key="1">
    <source>
        <dbReference type="SAM" id="Phobius"/>
    </source>
</evidence>
<keyword evidence="1" id="KW-0472">Membrane</keyword>
<dbReference type="Proteomes" id="UP000006055">
    <property type="component" value="Chromosome"/>
</dbReference>
<organism evidence="2 3">
    <name type="scientific">Desulfomonile tiedjei (strain ATCC 49306 / DSM 6799 / DCB-1)</name>
    <dbReference type="NCBI Taxonomy" id="706587"/>
    <lineage>
        <taxon>Bacteria</taxon>
        <taxon>Pseudomonadati</taxon>
        <taxon>Thermodesulfobacteriota</taxon>
        <taxon>Desulfomonilia</taxon>
        <taxon>Desulfomonilales</taxon>
        <taxon>Desulfomonilaceae</taxon>
        <taxon>Desulfomonile</taxon>
    </lineage>
</organism>
<dbReference type="HOGENOM" id="CLU_3167308_0_0_7"/>
<sequence>MAVRINLLPNWRAELRKLQMAKELCLYAVIFLGMTLGFVIMLILRVL</sequence>